<dbReference type="Pfam" id="PF12840">
    <property type="entry name" value="HTH_20"/>
    <property type="match status" value="1"/>
</dbReference>
<dbReference type="EMBL" id="VFOU01000001">
    <property type="protein sequence ID" value="TQL74163.1"/>
    <property type="molecule type" value="Genomic_DNA"/>
</dbReference>
<dbReference type="Proteomes" id="UP000319746">
    <property type="component" value="Unassembled WGS sequence"/>
</dbReference>
<evidence type="ECO:0000256" key="1">
    <source>
        <dbReference type="SAM" id="MobiDB-lite"/>
    </source>
</evidence>
<sequence>MPRRVTDYRGLTEGSRLKLLHAIQRRPGQTLKALAAAAEIHINTARGHLRVLEDEGFITATPVDTGRRGRPPMQYHPVDDVDHSPTARERAEEAGARGQLLRRISPELGHGQDLPDDALHQLDVLYEHLDDVGMEPVLDHAQLTVDVKPCLYQDLLAQDRPAVCSVHAKLVRQQLDQVDGPLKLRRLHPFTTAHSCLLVLGREDEQPAAKDAKAATPGIDGYRTDAELAEFALAAQQRAAAGTTHTECPV</sequence>
<dbReference type="SUPFAM" id="SSF46785">
    <property type="entry name" value="Winged helix' DNA-binding domain"/>
    <property type="match status" value="1"/>
</dbReference>
<gene>
    <name evidence="2" type="ORF">FB556_0616</name>
</gene>
<comment type="caution">
    <text evidence="2">The sequence shown here is derived from an EMBL/GenBank/DDBJ whole genome shotgun (WGS) entry which is preliminary data.</text>
</comment>
<dbReference type="OrthoDB" id="3399802at2"/>
<dbReference type="Gene3D" id="1.10.10.10">
    <property type="entry name" value="Winged helix-like DNA-binding domain superfamily/Winged helix DNA-binding domain"/>
    <property type="match status" value="1"/>
</dbReference>
<dbReference type="InterPro" id="IPR036390">
    <property type="entry name" value="WH_DNA-bd_sf"/>
</dbReference>
<dbReference type="RefSeq" id="WP_141864608.1">
    <property type="nucleotide sequence ID" value="NZ_BAABAN010000016.1"/>
</dbReference>
<reference evidence="2 3" key="1">
    <citation type="submission" date="2019-06" db="EMBL/GenBank/DDBJ databases">
        <title>Sequencing the genomes of 1000 actinobacteria strains.</title>
        <authorList>
            <person name="Klenk H.-P."/>
        </authorList>
    </citation>
    <scope>NUCLEOTIDE SEQUENCE [LARGE SCALE GENOMIC DNA]</scope>
    <source>
        <strain evidence="2 3">DSM 24083</strain>
    </source>
</reference>
<accession>A0A543ANL4</accession>
<evidence type="ECO:0000313" key="3">
    <source>
        <dbReference type="Proteomes" id="UP000319746"/>
    </source>
</evidence>
<dbReference type="AlphaFoldDB" id="A0A543ANL4"/>
<proteinExistence type="predicted"/>
<dbReference type="InterPro" id="IPR036388">
    <property type="entry name" value="WH-like_DNA-bd_sf"/>
</dbReference>
<organism evidence="2 3">
    <name type="scientific">Enteractinococcus coprophilus</name>
    <dbReference type="NCBI Taxonomy" id="1027633"/>
    <lineage>
        <taxon>Bacteria</taxon>
        <taxon>Bacillati</taxon>
        <taxon>Actinomycetota</taxon>
        <taxon>Actinomycetes</taxon>
        <taxon>Micrococcales</taxon>
        <taxon>Micrococcaceae</taxon>
    </lineage>
</organism>
<name>A0A543ANL4_9MICC</name>
<protein>
    <submittedName>
        <fullName evidence="2">Putative ArsR family transcriptional regulator</fullName>
    </submittedName>
</protein>
<feature type="region of interest" description="Disordered" evidence="1">
    <location>
        <begin position="62"/>
        <end position="84"/>
    </location>
</feature>
<keyword evidence="3" id="KW-1185">Reference proteome</keyword>
<evidence type="ECO:0000313" key="2">
    <source>
        <dbReference type="EMBL" id="TQL74163.1"/>
    </source>
</evidence>